<dbReference type="Pfam" id="PF03572">
    <property type="entry name" value="Peptidase_S41"/>
    <property type="match status" value="1"/>
</dbReference>
<evidence type="ECO:0000256" key="6">
    <source>
        <dbReference type="ARBA" id="ARBA00022825"/>
    </source>
</evidence>
<dbReference type="PROSITE" id="PS51257">
    <property type="entry name" value="PROKAR_LIPOPROTEIN"/>
    <property type="match status" value="1"/>
</dbReference>
<feature type="domain" description="Tail specific protease" evidence="7">
    <location>
        <begin position="147"/>
        <end position="367"/>
    </location>
</feature>
<evidence type="ECO:0000256" key="3">
    <source>
        <dbReference type="ARBA" id="ARBA00022490"/>
    </source>
</evidence>
<comment type="caution">
    <text evidence="8">The sequence shown here is derived from an EMBL/GenBank/DDBJ whole genome shotgun (WGS) entry which is preliminary data.</text>
</comment>
<dbReference type="AlphaFoldDB" id="A0A2W7RPV6"/>
<keyword evidence="5" id="KW-0378">Hydrolase</keyword>
<dbReference type="Proteomes" id="UP000249720">
    <property type="component" value="Unassembled WGS sequence"/>
</dbReference>
<keyword evidence="3" id="KW-0963">Cytoplasm</keyword>
<dbReference type="InterPro" id="IPR005151">
    <property type="entry name" value="Tail-specific_protease"/>
</dbReference>
<dbReference type="Gene3D" id="3.90.226.10">
    <property type="entry name" value="2-enoyl-CoA Hydratase, Chain A, domain 1"/>
    <property type="match status" value="1"/>
</dbReference>
<protein>
    <submittedName>
        <fullName evidence="8">Peptidase S41-like protein</fullName>
    </submittedName>
</protein>
<dbReference type="Gene3D" id="3.30.750.44">
    <property type="match status" value="1"/>
</dbReference>
<dbReference type="InterPro" id="IPR029045">
    <property type="entry name" value="ClpP/crotonase-like_dom_sf"/>
</dbReference>
<keyword evidence="6" id="KW-0720">Serine protease</keyword>
<organism evidence="8 9">
    <name type="scientific">Hydrotalea sandarakina</name>
    <dbReference type="NCBI Taxonomy" id="1004304"/>
    <lineage>
        <taxon>Bacteria</taxon>
        <taxon>Pseudomonadati</taxon>
        <taxon>Bacteroidota</taxon>
        <taxon>Chitinophagia</taxon>
        <taxon>Chitinophagales</taxon>
        <taxon>Chitinophagaceae</taxon>
        <taxon>Hydrotalea</taxon>
    </lineage>
</organism>
<dbReference type="PANTHER" id="PTHR43253:SF1">
    <property type="entry name" value="TRICORN PROTEASE HOMOLOG 2-RELATED"/>
    <property type="match status" value="1"/>
</dbReference>
<keyword evidence="9" id="KW-1185">Reference proteome</keyword>
<dbReference type="PANTHER" id="PTHR43253">
    <property type="entry name" value="TRICORN PROTEASE HOMOLOG 2-RELATED"/>
    <property type="match status" value="1"/>
</dbReference>
<dbReference type="OrthoDB" id="5480566at2"/>
<sequence length="389" mass="44562">MVNFKKLFSLISLFVFFSLIVSCYRNSALSYSDNPQTFKDVFENYWMKMKSNYAYWDLDTTNWAAVFNKYDPLFNNLDLNKENDIKKSVSYFRDISKNLLDNHYNINFLNPVLTDSAIFPAYDRKSKLISFHPPYPYWKIDTNYLDKGYLMAKNTDFINNGEALTVLCGTIKHKILYISFNHCSLSESYTSPNGYYIKYALQSYFAMLNNLSDTIKGLIIDVRSNLGGDLNDLNFFAKHFVNHQHLYGYAQYKIGEGIYSYSTWLPALVNPNDNYNNIGKPIIVLADNFSASTAEAFVMFFKTLPNSLLIGENTFGATGAIVEDSSMNCGSFTIPDFMSVQLSSARFKFINNKIYENIGFPPDVFIPFNSTSIQEGRDLVLEKAISVIH</sequence>
<evidence type="ECO:0000256" key="1">
    <source>
        <dbReference type="ARBA" id="ARBA00004496"/>
    </source>
</evidence>
<dbReference type="GO" id="GO:0006508">
    <property type="term" value="P:proteolysis"/>
    <property type="evidence" value="ECO:0007669"/>
    <property type="project" value="UniProtKB-KW"/>
</dbReference>
<evidence type="ECO:0000259" key="7">
    <source>
        <dbReference type="SMART" id="SM00245"/>
    </source>
</evidence>
<reference evidence="8 9" key="1">
    <citation type="submission" date="2018-06" db="EMBL/GenBank/DDBJ databases">
        <title>Genomic Encyclopedia of Archaeal and Bacterial Type Strains, Phase II (KMG-II): from individual species to whole genera.</title>
        <authorList>
            <person name="Goeker M."/>
        </authorList>
    </citation>
    <scope>NUCLEOTIDE SEQUENCE [LARGE SCALE GENOMIC DNA]</scope>
    <source>
        <strain evidence="8 9">DSM 23241</strain>
    </source>
</reference>
<evidence type="ECO:0000313" key="8">
    <source>
        <dbReference type="EMBL" id="PZX62371.1"/>
    </source>
</evidence>
<dbReference type="EMBL" id="QKZV01000005">
    <property type="protein sequence ID" value="PZX62371.1"/>
    <property type="molecule type" value="Genomic_DNA"/>
</dbReference>
<evidence type="ECO:0000256" key="2">
    <source>
        <dbReference type="ARBA" id="ARBA00008524"/>
    </source>
</evidence>
<dbReference type="GO" id="GO:0008236">
    <property type="term" value="F:serine-type peptidase activity"/>
    <property type="evidence" value="ECO:0007669"/>
    <property type="project" value="UniProtKB-KW"/>
</dbReference>
<dbReference type="SMART" id="SM00245">
    <property type="entry name" value="TSPc"/>
    <property type="match status" value="1"/>
</dbReference>
<dbReference type="InterPro" id="IPR012393">
    <property type="entry name" value="Tricorn_protease"/>
</dbReference>
<comment type="similarity">
    <text evidence="2">Belongs to the peptidase S41B family.</text>
</comment>
<proteinExistence type="inferred from homology"/>
<gene>
    <name evidence="8" type="ORF">LX80_01853</name>
</gene>
<evidence type="ECO:0000313" key="9">
    <source>
        <dbReference type="Proteomes" id="UP000249720"/>
    </source>
</evidence>
<dbReference type="GO" id="GO:0005737">
    <property type="term" value="C:cytoplasm"/>
    <property type="evidence" value="ECO:0007669"/>
    <property type="project" value="UniProtKB-SubCell"/>
</dbReference>
<evidence type="ECO:0000256" key="5">
    <source>
        <dbReference type="ARBA" id="ARBA00022801"/>
    </source>
</evidence>
<accession>A0A2W7RPV6</accession>
<dbReference type="RefSeq" id="WP_111295546.1">
    <property type="nucleotide sequence ID" value="NZ_QKZV01000005.1"/>
</dbReference>
<evidence type="ECO:0000256" key="4">
    <source>
        <dbReference type="ARBA" id="ARBA00022670"/>
    </source>
</evidence>
<comment type="subcellular location">
    <subcellularLocation>
        <location evidence="1">Cytoplasm</location>
    </subcellularLocation>
</comment>
<dbReference type="SUPFAM" id="SSF52096">
    <property type="entry name" value="ClpP/crotonase"/>
    <property type="match status" value="1"/>
</dbReference>
<name>A0A2W7RPV6_9BACT</name>
<keyword evidence="4" id="KW-0645">Protease</keyword>